<feature type="region of interest" description="Disordered" evidence="1">
    <location>
        <begin position="1"/>
        <end position="28"/>
    </location>
</feature>
<evidence type="ECO:0000313" key="3">
    <source>
        <dbReference type="EMBL" id="KAF2453844.1"/>
    </source>
</evidence>
<protein>
    <recommendedName>
        <fullName evidence="2">PD-(D/E)XK nuclease-like domain-containing protein</fullName>
    </recommendedName>
</protein>
<dbReference type="OrthoDB" id="4161186at2759"/>
<feature type="domain" description="PD-(D/E)XK nuclease-like" evidence="2">
    <location>
        <begin position="138"/>
        <end position="372"/>
    </location>
</feature>
<dbReference type="Pfam" id="PF20516">
    <property type="entry name" value="PDDEXK_12"/>
    <property type="match status" value="1"/>
</dbReference>
<gene>
    <name evidence="3" type="ORF">BDY21DRAFT_355262</name>
</gene>
<dbReference type="Proteomes" id="UP000799766">
    <property type="component" value="Unassembled WGS sequence"/>
</dbReference>
<evidence type="ECO:0000256" key="1">
    <source>
        <dbReference type="SAM" id="MobiDB-lite"/>
    </source>
</evidence>
<dbReference type="EMBL" id="MU001695">
    <property type="protein sequence ID" value="KAF2453844.1"/>
    <property type="molecule type" value="Genomic_DNA"/>
</dbReference>
<accession>A0A6A6NQY5</accession>
<feature type="compositionally biased region" description="Basic residues" evidence="1">
    <location>
        <begin position="1"/>
        <end position="11"/>
    </location>
</feature>
<dbReference type="InterPro" id="IPR046797">
    <property type="entry name" value="PDDEXK_12"/>
</dbReference>
<proteinExistence type="predicted"/>
<name>A0A6A6NQY5_9PEZI</name>
<evidence type="ECO:0000313" key="4">
    <source>
        <dbReference type="Proteomes" id="UP000799766"/>
    </source>
</evidence>
<organism evidence="3 4">
    <name type="scientific">Lineolata rhizophorae</name>
    <dbReference type="NCBI Taxonomy" id="578093"/>
    <lineage>
        <taxon>Eukaryota</taxon>
        <taxon>Fungi</taxon>
        <taxon>Dikarya</taxon>
        <taxon>Ascomycota</taxon>
        <taxon>Pezizomycotina</taxon>
        <taxon>Dothideomycetes</taxon>
        <taxon>Dothideomycetes incertae sedis</taxon>
        <taxon>Lineolatales</taxon>
        <taxon>Lineolataceae</taxon>
        <taxon>Lineolata</taxon>
    </lineage>
</organism>
<reference evidence="3" key="1">
    <citation type="journal article" date="2020" name="Stud. Mycol.">
        <title>101 Dothideomycetes genomes: a test case for predicting lifestyles and emergence of pathogens.</title>
        <authorList>
            <person name="Haridas S."/>
            <person name="Albert R."/>
            <person name="Binder M."/>
            <person name="Bloem J."/>
            <person name="Labutti K."/>
            <person name="Salamov A."/>
            <person name="Andreopoulos B."/>
            <person name="Baker S."/>
            <person name="Barry K."/>
            <person name="Bills G."/>
            <person name="Bluhm B."/>
            <person name="Cannon C."/>
            <person name="Castanera R."/>
            <person name="Culley D."/>
            <person name="Daum C."/>
            <person name="Ezra D."/>
            <person name="Gonzalez J."/>
            <person name="Henrissat B."/>
            <person name="Kuo A."/>
            <person name="Liang C."/>
            <person name="Lipzen A."/>
            <person name="Lutzoni F."/>
            <person name="Magnuson J."/>
            <person name="Mondo S."/>
            <person name="Nolan M."/>
            <person name="Ohm R."/>
            <person name="Pangilinan J."/>
            <person name="Park H.-J."/>
            <person name="Ramirez L."/>
            <person name="Alfaro M."/>
            <person name="Sun H."/>
            <person name="Tritt A."/>
            <person name="Yoshinaga Y."/>
            <person name="Zwiers L.-H."/>
            <person name="Turgeon B."/>
            <person name="Goodwin S."/>
            <person name="Spatafora J."/>
            <person name="Crous P."/>
            <person name="Grigoriev I."/>
        </authorList>
    </citation>
    <scope>NUCLEOTIDE SEQUENCE</scope>
    <source>
        <strain evidence="3">ATCC 16933</strain>
    </source>
</reference>
<dbReference type="AlphaFoldDB" id="A0A6A6NQY5"/>
<sequence length="383" mass="42293">MPRRVSPRKKRRCDDDGQSVSTASPALDVNSVHFPQESVGSGSTEYAFSNNAGRRVRANSPSRELRAVYSHATPPIRFTTAVNEDTPAVVLELLERLPVGPEGVVPASVKDAIQEHFLLERIPEYAFGNASDFNASSEARTIFRLAKTSIQKARAYFEESKSEAPWPSLCSSVLEAAFQQPEFDGMVTGEDVQYSSINHSSLLPQVNATAVPTKKADLALAISNSWPAARPLYDAFCKAHPLQHLSQMSDPGVSRLVLPACVEAGEPGKSYLEASIQLGLWCFAGLTKLARMRTAVKSEAVRNRDLHTLDVLFRWTAIGMDWRLHVAYRDMTTGGVTVLGPLKCGGFQSVTDFFTLFKTAMLLAAWIKYHFWEEIRLVLENLC</sequence>
<evidence type="ECO:0000259" key="2">
    <source>
        <dbReference type="Pfam" id="PF20516"/>
    </source>
</evidence>
<keyword evidence="4" id="KW-1185">Reference proteome</keyword>